<feature type="compositionally biased region" description="Basic and acidic residues" evidence="1">
    <location>
        <begin position="7"/>
        <end position="26"/>
    </location>
</feature>
<accession>A0A8S3RCW7</accession>
<name>A0A8S3RCW7_MYTED</name>
<evidence type="ECO:0000256" key="1">
    <source>
        <dbReference type="SAM" id="MobiDB-lite"/>
    </source>
</evidence>
<dbReference type="EMBL" id="CAJPWZ010001049">
    <property type="protein sequence ID" value="CAG2206470.1"/>
    <property type="molecule type" value="Genomic_DNA"/>
</dbReference>
<sequence length="338" mass="39150">MYITTEKSYKSGKINEEISKIQKPENEGDGDSPNDEVYNTTNPKSRKETVTNVLEEINERKSRENNLIVFGIPEKDEKSKEERDIADKEKLNELFKDCRIQLDKENLKTVKRLGRLRILVKLPSAEPNNILFKNIQYIKANPKYAKVGVSNDLTQAEREQEKKLWDQARRQTEEEVSGDFHYMNLQEIFLFQHVTRPTRWRGSKTPHTLDLIFTNEEQMISSLEYKSPLGKSDQCTMKFAFNCYTNIKKDTKSDKTEDNSKKAKILVDYFSSVFTKEPDGEVPSTNQVPVINEMSKQKKKEEVVLKHLSALKIDKSPGMDKLHTKLLKEIAESIAKPL</sequence>
<dbReference type="PANTHER" id="PTHR33395">
    <property type="entry name" value="TRANSCRIPTASE, PUTATIVE-RELATED-RELATED"/>
    <property type="match status" value="1"/>
</dbReference>
<reference evidence="2" key="1">
    <citation type="submission" date="2021-03" db="EMBL/GenBank/DDBJ databases">
        <authorList>
            <person name="Bekaert M."/>
        </authorList>
    </citation>
    <scope>NUCLEOTIDE SEQUENCE</scope>
</reference>
<dbReference type="Proteomes" id="UP000683360">
    <property type="component" value="Unassembled WGS sequence"/>
</dbReference>
<comment type="caution">
    <text evidence="2">The sequence shown here is derived from an EMBL/GenBank/DDBJ whole genome shotgun (WGS) entry which is preliminary data.</text>
</comment>
<dbReference type="PANTHER" id="PTHR33395:SF22">
    <property type="entry name" value="REVERSE TRANSCRIPTASE DOMAIN-CONTAINING PROTEIN"/>
    <property type="match status" value="1"/>
</dbReference>
<organism evidence="2 3">
    <name type="scientific">Mytilus edulis</name>
    <name type="common">Blue mussel</name>
    <dbReference type="NCBI Taxonomy" id="6550"/>
    <lineage>
        <taxon>Eukaryota</taxon>
        <taxon>Metazoa</taxon>
        <taxon>Spiralia</taxon>
        <taxon>Lophotrochozoa</taxon>
        <taxon>Mollusca</taxon>
        <taxon>Bivalvia</taxon>
        <taxon>Autobranchia</taxon>
        <taxon>Pteriomorphia</taxon>
        <taxon>Mytilida</taxon>
        <taxon>Mytiloidea</taxon>
        <taxon>Mytilidae</taxon>
        <taxon>Mytilinae</taxon>
        <taxon>Mytilus</taxon>
    </lineage>
</organism>
<protein>
    <submittedName>
        <fullName evidence="2">Uncharacterized protein</fullName>
    </submittedName>
</protein>
<feature type="region of interest" description="Disordered" evidence="1">
    <location>
        <begin position="1"/>
        <end position="47"/>
    </location>
</feature>
<dbReference type="OrthoDB" id="6279178at2759"/>
<proteinExistence type="predicted"/>
<evidence type="ECO:0000313" key="3">
    <source>
        <dbReference type="Proteomes" id="UP000683360"/>
    </source>
</evidence>
<dbReference type="AlphaFoldDB" id="A0A8S3RCW7"/>
<evidence type="ECO:0000313" key="2">
    <source>
        <dbReference type="EMBL" id="CAG2206470.1"/>
    </source>
</evidence>
<gene>
    <name evidence="2" type="ORF">MEDL_20790</name>
</gene>
<keyword evidence="3" id="KW-1185">Reference proteome</keyword>